<feature type="compositionally biased region" description="Basic and acidic residues" evidence="6">
    <location>
        <begin position="10"/>
        <end position="22"/>
    </location>
</feature>
<dbReference type="STRING" id="1799789.AX660_05155"/>
<dbReference type="EMBL" id="LSNE01000002">
    <property type="protein sequence ID" value="KXI30799.1"/>
    <property type="molecule type" value="Genomic_DNA"/>
</dbReference>
<evidence type="ECO:0000256" key="1">
    <source>
        <dbReference type="ARBA" id="ARBA00004651"/>
    </source>
</evidence>
<feature type="region of interest" description="Disordered" evidence="6">
    <location>
        <begin position="1"/>
        <end position="22"/>
    </location>
</feature>
<dbReference type="InterPro" id="IPR051791">
    <property type="entry name" value="Pra-immunoreactive"/>
</dbReference>
<feature type="transmembrane region" description="Helical" evidence="7">
    <location>
        <begin position="280"/>
        <end position="298"/>
    </location>
</feature>
<dbReference type="PANTHER" id="PTHR36115:SF6">
    <property type="entry name" value="PROLINE-RICH ANTIGEN HOMOLOG"/>
    <property type="match status" value="1"/>
</dbReference>
<dbReference type="GO" id="GO:0005886">
    <property type="term" value="C:plasma membrane"/>
    <property type="evidence" value="ECO:0007669"/>
    <property type="project" value="UniProtKB-SubCell"/>
</dbReference>
<keyword evidence="10" id="KW-1185">Reference proteome</keyword>
<keyword evidence="2" id="KW-1003">Cell membrane</keyword>
<sequence>MEKISNNSSLDEKKDTHHLSQKETRQIVTPYAFHVSPELFGTALARPKKRAMAIGIDLLLVAILSQSASFVLAGVAAVTFFRAGNRLNLKKRFNSARLGLRFMAAFLLFVFAWGLFGEFEDKDNFATTDSAIVSGVNGIALAAISAKYLLAANTLVEDVNAAKCQPTYECWQTLGDEFVAALVEISATKNDSNDLLEAFLEISDEQLSSTEKEQLSVHLQQQIPRNNLNLPEFKNPFENPLKNAEEQVTTTNKLTEQIPAEKEEPKVGIIAWVESLIEDLGLGFGWAAFYFSIFTGWWKGQTPGKKLMGIKVIKLDGSTPTLWESFGRYGGYGAGFATGLLGFLQVYWDPNRQAIQDKISETLVIDLRIAKVPFFPEQNEKTQVALIDG</sequence>
<gene>
    <name evidence="9" type="ORF">AX660_05155</name>
</gene>
<evidence type="ECO:0000256" key="5">
    <source>
        <dbReference type="ARBA" id="ARBA00023136"/>
    </source>
</evidence>
<dbReference type="InterPro" id="IPR010432">
    <property type="entry name" value="RDD"/>
</dbReference>
<evidence type="ECO:0000313" key="9">
    <source>
        <dbReference type="EMBL" id="KXI30799.1"/>
    </source>
</evidence>
<dbReference type="Pfam" id="PF06271">
    <property type="entry name" value="RDD"/>
    <property type="match status" value="1"/>
</dbReference>
<dbReference type="Proteomes" id="UP000070299">
    <property type="component" value="Unassembled WGS sequence"/>
</dbReference>
<feature type="transmembrane region" description="Helical" evidence="7">
    <location>
        <begin position="102"/>
        <end position="119"/>
    </location>
</feature>
<feature type="transmembrane region" description="Helical" evidence="7">
    <location>
        <begin position="58"/>
        <end position="81"/>
    </location>
</feature>
<keyword evidence="5 7" id="KW-0472">Membrane</keyword>
<dbReference type="RefSeq" id="WP_068371812.1">
    <property type="nucleotide sequence ID" value="NZ_LSNE01000002.1"/>
</dbReference>
<accession>A0A136A6D8</accession>
<feature type="domain" description="RDD" evidence="8">
    <location>
        <begin position="282"/>
        <end position="360"/>
    </location>
</feature>
<keyword evidence="4 7" id="KW-1133">Transmembrane helix</keyword>
<dbReference type="PANTHER" id="PTHR36115">
    <property type="entry name" value="PROLINE-RICH ANTIGEN HOMOLOG-RELATED"/>
    <property type="match status" value="1"/>
</dbReference>
<proteinExistence type="predicted"/>
<feature type="transmembrane region" description="Helical" evidence="7">
    <location>
        <begin position="131"/>
        <end position="150"/>
    </location>
</feature>
<evidence type="ECO:0000259" key="8">
    <source>
        <dbReference type="Pfam" id="PF06271"/>
    </source>
</evidence>
<feature type="transmembrane region" description="Helical" evidence="7">
    <location>
        <begin position="329"/>
        <end position="348"/>
    </location>
</feature>
<organism evidence="9 10">
    <name type="scientific">Paraglaciecola hydrolytica</name>
    <dbReference type="NCBI Taxonomy" id="1799789"/>
    <lineage>
        <taxon>Bacteria</taxon>
        <taxon>Pseudomonadati</taxon>
        <taxon>Pseudomonadota</taxon>
        <taxon>Gammaproteobacteria</taxon>
        <taxon>Alteromonadales</taxon>
        <taxon>Alteromonadaceae</taxon>
        <taxon>Paraglaciecola</taxon>
    </lineage>
</organism>
<evidence type="ECO:0000256" key="6">
    <source>
        <dbReference type="SAM" id="MobiDB-lite"/>
    </source>
</evidence>
<evidence type="ECO:0000256" key="7">
    <source>
        <dbReference type="SAM" id="Phobius"/>
    </source>
</evidence>
<evidence type="ECO:0000313" key="10">
    <source>
        <dbReference type="Proteomes" id="UP000070299"/>
    </source>
</evidence>
<keyword evidence="3 7" id="KW-0812">Transmembrane</keyword>
<evidence type="ECO:0000256" key="4">
    <source>
        <dbReference type="ARBA" id="ARBA00022989"/>
    </source>
</evidence>
<evidence type="ECO:0000256" key="2">
    <source>
        <dbReference type="ARBA" id="ARBA00022475"/>
    </source>
</evidence>
<comment type="caution">
    <text evidence="9">The sequence shown here is derived from an EMBL/GenBank/DDBJ whole genome shotgun (WGS) entry which is preliminary data.</text>
</comment>
<name>A0A136A6D8_9ALTE</name>
<protein>
    <recommendedName>
        <fullName evidence="8">RDD domain-containing protein</fullName>
    </recommendedName>
</protein>
<dbReference type="AlphaFoldDB" id="A0A136A6D8"/>
<reference evidence="10" key="1">
    <citation type="submission" date="2016-02" db="EMBL/GenBank/DDBJ databases">
        <authorList>
            <person name="Schultz-Johansen M."/>
            <person name="Glaring M.A."/>
            <person name="Bech P.K."/>
            <person name="Stougaard P."/>
        </authorList>
    </citation>
    <scope>NUCLEOTIDE SEQUENCE [LARGE SCALE GENOMIC DNA]</scope>
    <source>
        <strain evidence="10">S66</strain>
    </source>
</reference>
<comment type="subcellular location">
    <subcellularLocation>
        <location evidence="1">Cell membrane</location>
        <topology evidence="1">Multi-pass membrane protein</topology>
    </subcellularLocation>
</comment>
<evidence type="ECO:0000256" key="3">
    <source>
        <dbReference type="ARBA" id="ARBA00022692"/>
    </source>
</evidence>